<dbReference type="RefSeq" id="WP_258862104.1">
    <property type="nucleotide sequence ID" value="NZ_UGYW01000002.1"/>
</dbReference>
<evidence type="ECO:0000313" key="3">
    <source>
        <dbReference type="Proteomes" id="UP000254893"/>
    </source>
</evidence>
<feature type="chain" id="PRO_5016920771" evidence="1">
    <location>
        <begin position="22"/>
        <end position="95"/>
    </location>
</feature>
<proteinExistence type="predicted"/>
<evidence type="ECO:0000256" key="1">
    <source>
        <dbReference type="SAM" id="SignalP"/>
    </source>
</evidence>
<gene>
    <name evidence="2" type="ORF">NCTC11388_01689</name>
</gene>
<name>A0A380BU89_SPHSI</name>
<sequence length="95" mass="10982">MKRLFPVLLILVLFTSVYSCKKSDNPDNKKDTEEDMIKDSVFYYTKVLSLWEGSMPPSNVNTLDDKGVVRSYTKKICYRRGSPEIYDGPDAFGEW</sequence>
<reference evidence="2 3" key="1">
    <citation type="submission" date="2018-06" db="EMBL/GenBank/DDBJ databases">
        <authorList>
            <consortium name="Pathogen Informatics"/>
            <person name="Doyle S."/>
        </authorList>
    </citation>
    <scope>NUCLEOTIDE SEQUENCE [LARGE SCALE GENOMIC DNA]</scope>
    <source>
        <strain evidence="2 3">NCTC11388</strain>
    </source>
</reference>
<keyword evidence="1" id="KW-0732">Signal</keyword>
<feature type="signal peptide" evidence="1">
    <location>
        <begin position="1"/>
        <end position="21"/>
    </location>
</feature>
<accession>A0A380BU89</accession>
<dbReference type="EMBL" id="UGYW01000002">
    <property type="protein sequence ID" value="SUJ06658.1"/>
    <property type="molecule type" value="Genomic_DNA"/>
</dbReference>
<dbReference type="PROSITE" id="PS51257">
    <property type="entry name" value="PROKAR_LIPOPROTEIN"/>
    <property type="match status" value="1"/>
</dbReference>
<organism evidence="2 3">
    <name type="scientific">Sphingobacterium spiritivorum</name>
    <name type="common">Flavobacterium spiritivorum</name>
    <dbReference type="NCBI Taxonomy" id="258"/>
    <lineage>
        <taxon>Bacteria</taxon>
        <taxon>Pseudomonadati</taxon>
        <taxon>Bacteroidota</taxon>
        <taxon>Sphingobacteriia</taxon>
        <taxon>Sphingobacteriales</taxon>
        <taxon>Sphingobacteriaceae</taxon>
        <taxon>Sphingobacterium</taxon>
    </lineage>
</organism>
<protein>
    <submittedName>
        <fullName evidence="2">Uncharacterized protein</fullName>
    </submittedName>
</protein>
<dbReference type="AlphaFoldDB" id="A0A380BU89"/>
<evidence type="ECO:0000313" key="2">
    <source>
        <dbReference type="EMBL" id="SUJ06658.1"/>
    </source>
</evidence>
<dbReference type="Proteomes" id="UP000254893">
    <property type="component" value="Unassembled WGS sequence"/>
</dbReference>